<keyword evidence="4" id="KW-1185">Reference proteome</keyword>
<gene>
    <name evidence="3" type="ORF">OHZ10_31755</name>
</gene>
<evidence type="ECO:0000256" key="1">
    <source>
        <dbReference type="SAM" id="MobiDB-lite"/>
    </source>
</evidence>
<name>A0ABZ3DPG7_9BURK</name>
<dbReference type="RefSeq" id="WP_342705339.1">
    <property type="nucleotide sequence ID" value="NZ_CP109822.1"/>
</dbReference>
<evidence type="ECO:0000313" key="4">
    <source>
        <dbReference type="Proteomes" id="UP001448498"/>
    </source>
</evidence>
<dbReference type="Proteomes" id="UP001448498">
    <property type="component" value="Chromosome 3"/>
</dbReference>
<sequence>MAAQYDKALGPNHPSEQQVGKAISPPPCEHGIPIYPLRYGVADAPCHASTGLSSPYPALSAGKQQGLRMLRSGCYLYVRYVRNGRMWARQYRVTENGRFIALWWTEKDYQGEFPGRHARIDVGTDRPYVLIPKEQASGSVWLMVSDSMLSHRALCEIERDSAQRDLLAREIKPLGGKQAHCFAADHLPQALPEHSGQVYPWSASLPKKAAGQSVADAMRVAALPQKDVDLLAVALPDPVGMLMDLNQLVGAALQDQEPYVTEAARKLRVWGMIESLADAARQRAIQEAVASVTIGGVRTHADYPYQRGKAGYASRMRFADHQAYDAFIKQHPKRLASLQKAVDVAAADLWEVFQSVKPAYTTLLTLYENKDIENFIDRRQVGACTLTGLVHHPKGEAYLQKCVTTDGLTGWLHDLVLGNPLVGDWVDWRNSGAVAGGLINDTVIERAQTLLKSIPADAASQQLSVMIGALVARSKLRSPAQFWTSAYRPALEELDGQLAGAVPVKLKDAGTWVRDQLGIEGGDGFRPRTVAQKANEMLVLYKMQDVQQALNDMEKAPAELRRAHNTRVGIGGLAVMVSTYNAAVAFNALGKEDGLTLASALDAGGKVLGFGSSSLFMAQVYRNRLANLAREAGQGAKSEVLIASANKLELWAIGTAAIAAGVFALKDFYSATSGTEKGGSAAWSVISGAISGTASGLGGLYVLGTVSPKWLTKLAAAEVSVARVPFAVARMGSGPLGWTLLALDGLYSVARVIHDRMAAEQVVAEWIARSVWGNRRSSSLFDHKSLEPYKDDIEELHAFYTLFLKPTITTDVQVLNTVGTLTIPGVAELRRITITLPGWRSQISKFELTQIHGALGRVATYKDPDLVVEQDGVGVITLSNDTLIGQTKVVYWPNHFTEPDYKLPASNYL</sequence>
<accession>A0ABZ3DPG7</accession>
<dbReference type="Pfam" id="PF20249">
    <property type="entry name" value="VasX_N"/>
    <property type="match status" value="1"/>
</dbReference>
<feature type="region of interest" description="Disordered" evidence="1">
    <location>
        <begin position="1"/>
        <end position="22"/>
    </location>
</feature>
<evidence type="ECO:0000313" key="3">
    <source>
        <dbReference type="EMBL" id="XAE51059.1"/>
    </source>
</evidence>
<dbReference type="CDD" id="cd20706">
    <property type="entry name" value="MIX_II"/>
    <property type="match status" value="1"/>
</dbReference>
<feature type="domain" description="Toxin VasX N-terminal region" evidence="2">
    <location>
        <begin position="26"/>
        <end position="172"/>
    </location>
</feature>
<proteinExistence type="predicted"/>
<protein>
    <recommendedName>
        <fullName evidence="2">Toxin VasX N-terminal region domain-containing protein</fullName>
    </recommendedName>
</protein>
<reference evidence="3 4" key="1">
    <citation type="submission" date="2022-10" db="EMBL/GenBank/DDBJ databases">
        <title>Genomic of Burkholderia cepacia PN-1.</title>
        <authorList>
            <person name="Yang Y."/>
            <person name="Guan H."/>
            <person name="Huang J."/>
        </authorList>
    </citation>
    <scope>NUCLEOTIDE SEQUENCE [LARGE SCALE GENOMIC DNA]</scope>
    <source>
        <strain evidence="3 4">PN-1</strain>
    </source>
</reference>
<organism evidence="3 4">
    <name type="scientific">Burkholderia arboris</name>
    <dbReference type="NCBI Taxonomy" id="488730"/>
    <lineage>
        <taxon>Bacteria</taxon>
        <taxon>Pseudomonadati</taxon>
        <taxon>Pseudomonadota</taxon>
        <taxon>Betaproteobacteria</taxon>
        <taxon>Burkholderiales</taxon>
        <taxon>Burkholderiaceae</taxon>
        <taxon>Burkholderia</taxon>
        <taxon>Burkholderia cepacia complex</taxon>
    </lineage>
</organism>
<evidence type="ECO:0000259" key="2">
    <source>
        <dbReference type="Pfam" id="PF20249"/>
    </source>
</evidence>
<dbReference type="EMBL" id="CP109822">
    <property type="protein sequence ID" value="XAE51059.1"/>
    <property type="molecule type" value="Genomic_DNA"/>
</dbReference>
<dbReference type="InterPro" id="IPR046864">
    <property type="entry name" value="VasX_N"/>
</dbReference>